<dbReference type="Proteomes" id="UP000753256">
    <property type="component" value="Unassembled WGS sequence"/>
</dbReference>
<organism evidence="3 4">
    <name type="scientific">Enorma phocaeensis</name>
    <dbReference type="NCBI Taxonomy" id="1871019"/>
    <lineage>
        <taxon>Bacteria</taxon>
        <taxon>Bacillati</taxon>
        <taxon>Actinomycetota</taxon>
        <taxon>Coriobacteriia</taxon>
        <taxon>Coriobacteriales</taxon>
        <taxon>Coriobacteriaceae</taxon>
        <taxon>Enorma</taxon>
    </lineage>
</organism>
<name>A0A921IVZ8_9ACTN</name>
<keyword evidence="1" id="KW-1133">Transmembrane helix</keyword>
<dbReference type="AlphaFoldDB" id="A0A921IVZ8"/>
<dbReference type="EMBL" id="DYUZ01000017">
    <property type="protein sequence ID" value="HJG37080.1"/>
    <property type="molecule type" value="Genomic_DNA"/>
</dbReference>
<reference evidence="3" key="1">
    <citation type="journal article" date="2021" name="PeerJ">
        <title>Extensive microbial diversity within the chicken gut microbiome revealed by metagenomics and culture.</title>
        <authorList>
            <person name="Gilroy R."/>
            <person name="Ravi A."/>
            <person name="Getino M."/>
            <person name="Pursley I."/>
            <person name="Horton D.L."/>
            <person name="Alikhan N.F."/>
            <person name="Baker D."/>
            <person name="Gharbi K."/>
            <person name="Hall N."/>
            <person name="Watson M."/>
            <person name="Adriaenssens E.M."/>
            <person name="Foster-Nyarko E."/>
            <person name="Jarju S."/>
            <person name="Secka A."/>
            <person name="Antonio M."/>
            <person name="Oren A."/>
            <person name="Chaudhuri R.R."/>
            <person name="La Ragione R."/>
            <person name="Hildebrand F."/>
            <person name="Pallen M.J."/>
        </authorList>
    </citation>
    <scope>NUCLEOTIDE SEQUENCE</scope>
    <source>
        <strain evidence="3">ChiHjej13B12-9602</strain>
    </source>
</reference>
<dbReference type="InterPro" id="IPR026870">
    <property type="entry name" value="Zinc_ribbon_dom"/>
</dbReference>
<keyword evidence="1" id="KW-0812">Transmembrane</keyword>
<evidence type="ECO:0000313" key="3">
    <source>
        <dbReference type="EMBL" id="HJG37080.1"/>
    </source>
</evidence>
<evidence type="ECO:0000256" key="1">
    <source>
        <dbReference type="SAM" id="Phobius"/>
    </source>
</evidence>
<keyword evidence="1" id="KW-0472">Membrane</keyword>
<feature type="domain" description="Zinc-ribbon" evidence="2">
    <location>
        <begin position="6"/>
        <end position="25"/>
    </location>
</feature>
<dbReference type="RefSeq" id="WP_273189623.1">
    <property type="nucleotide sequence ID" value="NZ_DYUZ01000017.1"/>
</dbReference>
<reference evidence="3" key="2">
    <citation type="submission" date="2021-09" db="EMBL/GenBank/DDBJ databases">
        <authorList>
            <person name="Gilroy R."/>
        </authorList>
    </citation>
    <scope>NUCLEOTIDE SEQUENCE</scope>
    <source>
        <strain evidence="3">ChiHjej13B12-9602</strain>
    </source>
</reference>
<gene>
    <name evidence="3" type="ORF">K8V70_04350</name>
</gene>
<dbReference type="Pfam" id="PF13240">
    <property type="entry name" value="Zn_Ribbon_1"/>
    <property type="match status" value="1"/>
</dbReference>
<sequence length="425" mass="46558">MRCPNPTCGKQIADNASFCPYCGCKIVGEGKDLDAKKRKKHVPRPFVIGAAIAAAAIIAVIVFGISRIAATSELSDEIAIQTLEPDLMTREVEPPVGTWLAGEPLEYVSSEVTSISDVYNAADRKVVIVESAYENASVTVTVAYEAVLYLEDGAWQSDVCSPVDQTYAPSGPIANELLLDRVPTFFQFIDDEHPVADSDGNEVSLMELYGENFQAEVVENATGESDASATLNISAMHGISSYAGEITVSFDWDDESGDWAIIDVEPSDDITLASFEGLLGTWTGEFYEEDHIESIYHFAACYGGRNNPPTITFKSIDEQAMSAVVDISCLVHGHESLENPSETAEGDEVLTATDVLITLEPDQLDDWYQVYEQERYRVFIQTGSDGTLRMRIETMSIHDTGREQAWRTDYFTMARSNASGEAPEV</sequence>
<feature type="transmembrane region" description="Helical" evidence="1">
    <location>
        <begin position="46"/>
        <end position="65"/>
    </location>
</feature>
<protein>
    <submittedName>
        <fullName evidence="3">Zinc ribbon domain-containing protein</fullName>
    </submittedName>
</protein>
<evidence type="ECO:0000313" key="4">
    <source>
        <dbReference type="Proteomes" id="UP000753256"/>
    </source>
</evidence>
<proteinExistence type="predicted"/>
<comment type="caution">
    <text evidence="3">The sequence shown here is derived from an EMBL/GenBank/DDBJ whole genome shotgun (WGS) entry which is preliminary data.</text>
</comment>
<evidence type="ECO:0000259" key="2">
    <source>
        <dbReference type="Pfam" id="PF13240"/>
    </source>
</evidence>
<accession>A0A921IVZ8</accession>